<name>A0A1B2RC22_BACTU</name>
<keyword evidence="1" id="KW-0472">Membrane</keyword>
<evidence type="ECO:0000313" key="2">
    <source>
        <dbReference type="EMBL" id="AOB42257.1"/>
    </source>
</evidence>
<organism evidence="2">
    <name type="scientific">Bacillus thuringiensis</name>
    <dbReference type="NCBI Taxonomy" id="1428"/>
    <lineage>
        <taxon>Bacteria</taxon>
        <taxon>Bacillati</taxon>
        <taxon>Bacillota</taxon>
        <taxon>Bacilli</taxon>
        <taxon>Bacillales</taxon>
        <taxon>Bacillaceae</taxon>
        <taxon>Bacillus</taxon>
        <taxon>Bacillus cereus group</taxon>
    </lineage>
</organism>
<reference evidence="2" key="1">
    <citation type="submission" date="2016-05" db="EMBL/GenBank/DDBJ databases">
        <title>Complete sequence and organization of pFR260, the Bacillus thuringiensis INTA Fr7-4 plasmid harbouring the insecticidal genes.</title>
        <authorList>
            <person name="Navas L.E."/>
            <person name="Amadio A.F."/>
            <person name="Ortiz E.M."/>
            <person name="Sauka D.H."/>
            <person name="Benintende G.B."/>
            <person name="Zandomeni R.O."/>
            <person name="Berretta M.F."/>
        </authorList>
    </citation>
    <scope>NUCLEOTIDE SEQUENCE</scope>
    <source>
        <strain evidence="2">INTA Fr7-4</strain>
        <plasmid evidence="2">pFR260</plasmid>
    </source>
</reference>
<protein>
    <submittedName>
        <fullName evidence="2">Uncharacterized protein</fullName>
    </submittedName>
</protein>
<feature type="transmembrane region" description="Helical" evidence="1">
    <location>
        <begin position="6"/>
        <end position="26"/>
    </location>
</feature>
<proteinExistence type="predicted"/>
<dbReference type="EMBL" id="KX258624">
    <property type="protein sequence ID" value="AOB42257.1"/>
    <property type="molecule type" value="Genomic_DNA"/>
</dbReference>
<keyword evidence="1" id="KW-1133">Transmembrane helix</keyword>
<keyword evidence="2" id="KW-0614">Plasmid</keyword>
<accession>A0A1B2RC22</accession>
<dbReference type="RefSeq" id="WP_256703496.1">
    <property type="nucleotide sequence ID" value="NZ_MSFC01000072.1"/>
</dbReference>
<geneLocation type="plasmid" evidence="2">
    <name>pFR260</name>
</geneLocation>
<dbReference type="AlphaFoldDB" id="A0A1B2RC22"/>
<sequence length="44" mass="5172">MTKELLWRVVTTLIMYVSQSVCVLSVSGRKEWAYLKEIGRNVHF</sequence>
<keyword evidence="1" id="KW-0812">Transmembrane</keyword>
<evidence type="ECO:0000256" key="1">
    <source>
        <dbReference type="SAM" id="Phobius"/>
    </source>
</evidence>
<gene>
    <name evidence="2" type="ORF">pFR260_160</name>
</gene>